<evidence type="ECO:0000313" key="3">
    <source>
        <dbReference type="EMBL" id="KAK7451725.1"/>
    </source>
</evidence>
<keyword evidence="1" id="KW-0175">Coiled coil</keyword>
<reference evidence="3 4" key="1">
    <citation type="submission" date="2024-01" db="EMBL/GenBank/DDBJ databases">
        <title>A draft genome for the cacao thread blight pathogen Marasmiellus scandens.</title>
        <authorList>
            <person name="Baruah I.K."/>
            <person name="Leung J."/>
            <person name="Bukari Y."/>
            <person name="Amoako-Attah I."/>
            <person name="Meinhardt L.W."/>
            <person name="Bailey B.A."/>
            <person name="Cohen S.P."/>
        </authorList>
    </citation>
    <scope>NUCLEOTIDE SEQUENCE [LARGE SCALE GENOMIC DNA]</scope>
    <source>
        <strain evidence="3 4">GH-19</strain>
    </source>
</reference>
<gene>
    <name evidence="3" type="ORF">VKT23_012404</name>
</gene>
<dbReference type="EMBL" id="JBANRG010000030">
    <property type="protein sequence ID" value="KAK7451725.1"/>
    <property type="molecule type" value="Genomic_DNA"/>
</dbReference>
<keyword evidence="4" id="KW-1185">Reference proteome</keyword>
<evidence type="ECO:0000256" key="1">
    <source>
        <dbReference type="SAM" id="Coils"/>
    </source>
</evidence>
<dbReference type="Proteomes" id="UP001498398">
    <property type="component" value="Unassembled WGS sequence"/>
</dbReference>
<organism evidence="3 4">
    <name type="scientific">Marasmiellus scandens</name>
    <dbReference type="NCBI Taxonomy" id="2682957"/>
    <lineage>
        <taxon>Eukaryota</taxon>
        <taxon>Fungi</taxon>
        <taxon>Dikarya</taxon>
        <taxon>Basidiomycota</taxon>
        <taxon>Agaricomycotina</taxon>
        <taxon>Agaricomycetes</taxon>
        <taxon>Agaricomycetidae</taxon>
        <taxon>Agaricales</taxon>
        <taxon>Marasmiineae</taxon>
        <taxon>Omphalotaceae</taxon>
        <taxon>Marasmiellus</taxon>
    </lineage>
</organism>
<sequence length="581" mass="64019">MTNAIHVPRKRAPSCADDYFLHHSTYIPAPPHVLRIQNKLESAFPEQLRLLSAQISQTEALLIALTEQREALLLEYGAYQASLSTMRRLPTEILSGIFQLVVDDTCNGRNRFGEKQIVLMEVCKRWKWIVEASPLLWSRINISTVRSSGSATRYNSKALDRLFAYTRDLPIESITVDDPFDILPDSIWQTIFSSAHITRWKSAEVVMDSKKAGYLMNQGPSATQFPFLKHLSLKFVRFGLDIATPASDAPLDLFTSAPSLTSVSVTDHAGCTLAHPLALPYSQLTRLSCAGRFVPPFGTDLSCVKDFEWALDAPSSSLPLLLPPTTPTAVFPAPAAAPGVATPTQGLVGQALDIARPTPSVLNTYRLGKGLERLVIGKYDWEDILGLLTRSSETGNDDDTLDNPMSSLPSPVSTHTHTSTMTLRTLILSHAWITHPTNLSTLFALLDSVPDIQELGLTLDYRSQFDDEGIWGYLGAEGLAATTKLTKLRKLRIEFDGNTIRVPQGCFGGPFIQMVKGRVGAMGRDKDDEDKGVVTALEKLNIRNVPTSGWSEENPEVAVVIRELRELAKVWGLEVGVEVRQ</sequence>
<feature type="coiled-coil region" evidence="1">
    <location>
        <begin position="48"/>
        <end position="75"/>
    </location>
</feature>
<protein>
    <recommendedName>
        <fullName evidence="5">F-box domain-containing protein</fullName>
    </recommendedName>
</protein>
<evidence type="ECO:0000256" key="2">
    <source>
        <dbReference type="SAM" id="MobiDB-lite"/>
    </source>
</evidence>
<feature type="region of interest" description="Disordered" evidence="2">
    <location>
        <begin position="392"/>
        <end position="415"/>
    </location>
</feature>
<accession>A0ABR1JAX8</accession>
<name>A0ABR1JAX8_9AGAR</name>
<feature type="compositionally biased region" description="Low complexity" evidence="2">
    <location>
        <begin position="406"/>
        <end position="415"/>
    </location>
</feature>
<comment type="caution">
    <text evidence="3">The sequence shown here is derived from an EMBL/GenBank/DDBJ whole genome shotgun (WGS) entry which is preliminary data.</text>
</comment>
<evidence type="ECO:0000313" key="4">
    <source>
        <dbReference type="Proteomes" id="UP001498398"/>
    </source>
</evidence>
<evidence type="ECO:0008006" key="5">
    <source>
        <dbReference type="Google" id="ProtNLM"/>
    </source>
</evidence>
<proteinExistence type="predicted"/>